<evidence type="ECO:0000256" key="8">
    <source>
        <dbReference type="RuleBase" id="RU361257"/>
    </source>
</evidence>
<evidence type="ECO:0000256" key="2">
    <source>
        <dbReference type="ARBA" id="ARBA00011900"/>
    </source>
</evidence>
<evidence type="ECO:0000256" key="4">
    <source>
        <dbReference type="ARBA" id="ARBA00022679"/>
    </source>
</evidence>
<dbReference type="InterPro" id="IPR023095">
    <property type="entry name" value="Ade_MeTrfase_dom_2"/>
</dbReference>
<dbReference type="Pfam" id="PF02086">
    <property type="entry name" value="MethyltransfD12"/>
    <property type="match status" value="1"/>
</dbReference>
<dbReference type="GO" id="GO:0032259">
    <property type="term" value="P:methylation"/>
    <property type="evidence" value="ECO:0007669"/>
    <property type="project" value="UniProtKB-KW"/>
</dbReference>
<dbReference type="PROSITE" id="PS00092">
    <property type="entry name" value="N6_MTASE"/>
    <property type="match status" value="1"/>
</dbReference>
<dbReference type="InterPro" id="IPR012327">
    <property type="entry name" value="MeTrfase_D12"/>
</dbReference>
<feature type="binding site" evidence="7">
    <location>
        <position position="18"/>
    </location>
    <ligand>
        <name>S-adenosyl-L-methionine</name>
        <dbReference type="ChEBI" id="CHEBI:59789"/>
    </ligand>
</feature>
<dbReference type="GO" id="GO:0043565">
    <property type="term" value="F:sequence-specific DNA binding"/>
    <property type="evidence" value="ECO:0007669"/>
    <property type="project" value="TreeGrafter"/>
</dbReference>
<dbReference type="EMBL" id="JAHHHN010000011">
    <property type="protein sequence ID" value="MBW4563122.1"/>
    <property type="molecule type" value="Genomic_DNA"/>
</dbReference>
<reference evidence="9" key="2">
    <citation type="journal article" date="2022" name="Microbiol. Resour. Announc.">
        <title>Metagenome Sequencing to Explore Phylogenomics of Terrestrial Cyanobacteria.</title>
        <authorList>
            <person name="Ward R.D."/>
            <person name="Stajich J.E."/>
            <person name="Johansen J.R."/>
            <person name="Huntemann M."/>
            <person name="Clum A."/>
            <person name="Foster B."/>
            <person name="Foster B."/>
            <person name="Roux S."/>
            <person name="Palaniappan K."/>
            <person name="Varghese N."/>
            <person name="Mukherjee S."/>
            <person name="Reddy T.B.K."/>
            <person name="Daum C."/>
            <person name="Copeland A."/>
            <person name="Chen I.A."/>
            <person name="Ivanova N.N."/>
            <person name="Kyrpides N.C."/>
            <person name="Shapiro N."/>
            <person name="Eloe-Fadrosh E.A."/>
            <person name="Pietrasiak N."/>
        </authorList>
    </citation>
    <scope>NUCLEOTIDE SEQUENCE</scope>
    <source>
        <strain evidence="9">JT2-VF2</strain>
    </source>
</reference>
<dbReference type="InterPro" id="IPR029063">
    <property type="entry name" value="SAM-dependent_MTases_sf"/>
</dbReference>
<dbReference type="Gene3D" id="1.10.1020.10">
    <property type="entry name" value="Adenine-specific Methyltransferase, Domain 2"/>
    <property type="match status" value="1"/>
</dbReference>
<evidence type="ECO:0000313" key="10">
    <source>
        <dbReference type="Proteomes" id="UP000715781"/>
    </source>
</evidence>
<name>A0A951Q0L8_9NOST</name>
<comment type="similarity">
    <text evidence="1 8">Belongs to the N(4)/N(6)-methyltransferase family.</text>
</comment>
<keyword evidence="4 8" id="KW-0808">Transferase</keyword>
<evidence type="ECO:0000313" key="9">
    <source>
        <dbReference type="EMBL" id="MBW4563122.1"/>
    </source>
</evidence>
<dbReference type="PIRSF" id="PIRSF000398">
    <property type="entry name" value="M_m6A_EcoRV"/>
    <property type="match status" value="1"/>
</dbReference>
<sequence length="311" mass="36384">MHLTVPTLTIIPKPFLKWAGGKSQLIEQINNFLPNELLKGSIKTYIEPFIGGGALFFYIAHKYETIEELFIFDINIELVIAYKTIQQNVDDVIKLLSQIEMKYLSFDETERSKYFYQIRTHFNARKKHINLHKYDFEWVERTAHIIFLNKTCFNGLFRVNSKGDFNVPVGKYKKPCICDPENLIAVAKILQKTQIYHGDFISCENFVTNQTLVYFDPPYRPISNTANFTSYSQQSFNDSDQLRLRDFFKKLDNKGALLMLSNSDPKNENINDNFFEDAYAGYRIERVKATRNINSNALKRNLINELLVMNY</sequence>
<evidence type="ECO:0000256" key="1">
    <source>
        <dbReference type="ARBA" id="ARBA00006594"/>
    </source>
</evidence>
<organism evidence="9 10">
    <name type="scientific">Mojavia pulchra JT2-VF2</name>
    <dbReference type="NCBI Taxonomy" id="287848"/>
    <lineage>
        <taxon>Bacteria</taxon>
        <taxon>Bacillati</taxon>
        <taxon>Cyanobacteriota</taxon>
        <taxon>Cyanophyceae</taxon>
        <taxon>Nostocales</taxon>
        <taxon>Nostocaceae</taxon>
    </lineage>
</organism>
<dbReference type="EC" id="2.1.1.72" evidence="2 8"/>
<dbReference type="Proteomes" id="UP000715781">
    <property type="component" value="Unassembled WGS sequence"/>
</dbReference>
<reference evidence="9" key="1">
    <citation type="submission" date="2021-05" db="EMBL/GenBank/DDBJ databases">
        <authorList>
            <person name="Pietrasiak N."/>
            <person name="Ward R."/>
            <person name="Stajich J.E."/>
            <person name="Kurbessoian T."/>
        </authorList>
    </citation>
    <scope>NUCLEOTIDE SEQUENCE</scope>
    <source>
        <strain evidence="9">JT2-VF2</strain>
    </source>
</reference>
<keyword evidence="5 8" id="KW-0949">S-adenosyl-L-methionine</keyword>
<dbReference type="PRINTS" id="PR00505">
    <property type="entry name" value="D12N6MTFRASE"/>
</dbReference>
<dbReference type="Gene3D" id="3.40.50.150">
    <property type="entry name" value="Vaccinia Virus protein VP39"/>
    <property type="match status" value="1"/>
</dbReference>
<proteinExistence type="inferred from homology"/>
<dbReference type="SUPFAM" id="SSF53335">
    <property type="entry name" value="S-adenosyl-L-methionine-dependent methyltransferases"/>
    <property type="match status" value="1"/>
</dbReference>
<evidence type="ECO:0000256" key="3">
    <source>
        <dbReference type="ARBA" id="ARBA00022603"/>
    </source>
</evidence>
<evidence type="ECO:0000256" key="5">
    <source>
        <dbReference type="ARBA" id="ARBA00022691"/>
    </source>
</evidence>
<protein>
    <recommendedName>
        <fullName evidence="2 8">Site-specific DNA-methyltransferase (adenine-specific)</fullName>
        <ecNumber evidence="2 8">2.1.1.72</ecNumber>
    </recommendedName>
</protein>
<dbReference type="GO" id="GO:0006298">
    <property type="term" value="P:mismatch repair"/>
    <property type="evidence" value="ECO:0007669"/>
    <property type="project" value="TreeGrafter"/>
</dbReference>
<feature type="binding site" evidence="7">
    <location>
        <position position="73"/>
    </location>
    <ligand>
        <name>S-adenosyl-L-methionine</name>
        <dbReference type="ChEBI" id="CHEBI:59789"/>
    </ligand>
</feature>
<evidence type="ECO:0000256" key="7">
    <source>
        <dbReference type="PIRSR" id="PIRSR000398-1"/>
    </source>
</evidence>
<keyword evidence="3 8" id="KW-0489">Methyltransferase</keyword>
<comment type="caution">
    <text evidence="9">The sequence shown here is derived from an EMBL/GenBank/DDBJ whole genome shotgun (WGS) entry which is preliminary data.</text>
</comment>
<dbReference type="PANTHER" id="PTHR30481">
    <property type="entry name" value="DNA ADENINE METHYLASE"/>
    <property type="match status" value="1"/>
</dbReference>
<dbReference type="GO" id="GO:0009307">
    <property type="term" value="P:DNA restriction-modification system"/>
    <property type="evidence" value="ECO:0007669"/>
    <property type="project" value="InterPro"/>
</dbReference>
<feature type="binding site" evidence="7">
    <location>
        <position position="22"/>
    </location>
    <ligand>
        <name>S-adenosyl-L-methionine</name>
        <dbReference type="ChEBI" id="CHEBI:59789"/>
    </ligand>
</feature>
<gene>
    <name evidence="9" type="ORF">KME32_18625</name>
</gene>
<dbReference type="GO" id="GO:0009007">
    <property type="term" value="F:site-specific DNA-methyltransferase (adenine-specific) activity"/>
    <property type="evidence" value="ECO:0007669"/>
    <property type="project" value="UniProtKB-UniRule"/>
</dbReference>
<accession>A0A951Q0L8</accession>
<evidence type="ECO:0000256" key="6">
    <source>
        <dbReference type="ARBA" id="ARBA00047942"/>
    </source>
</evidence>
<dbReference type="NCBIfam" id="TIGR00571">
    <property type="entry name" value="dam"/>
    <property type="match status" value="1"/>
</dbReference>
<comment type="catalytic activity">
    <reaction evidence="6 8">
        <text>a 2'-deoxyadenosine in DNA + S-adenosyl-L-methionine = an N(6)-methyl-2'-deoxyadenosine in DNA + S-adenosyl-L-homocysteine + H(+)</text>
        <dbReference type="Rhea" id="RHEA:15197"/>
        <dbReference type="Rhea" id="RHEA-COMP:12418"/>
        <dbReference type="Rhea" id="RHEA-COMP:12419"/>
        <dbReference type="ChEBI" id="CHEBI:15378"/>
        <dbReference type="ChEBI" id="CHEBI:57856"/>
        <dbReference type="ChEBI" id="CHEBI:59789"/>
        <dbReference type="ChEBI" id="CHEBI:90615"/>
        <dbReference type="ChEBI" id="CHEBI:90616"/>
        <dbReference type="EC" id="2.1.1.72"/>
    </reaction>
</comment>
<dbReference type="PANTHER" id="PTHR30481:SF3">
    <property type="entry name" value="DNA ADENINE METHYLASE"/>
    <property type="match status" value="1"/>
</dbReference>
<feature type="binding site" evidence="7">
    <location>
        <position position="216"/>
    </location>
    <ligand>
        <name>S-adenosyl-L-methionine</name>
        <dbReference type="ChEBI" id="CHEBI:59789"/>
    </ligand>
</feature>
<dbReference type="AlphaFoldDB" id="A0A951Q0L8"/>
<dbReference type="GO" id="GO:1904047">
    <property type="term" value="F:S-adenosyl-L-methionine binding"/>
    <property type="evidence" value="ECO:0007669"/>
    <property type="project" value="TreeGrafter"/>
</dbReference>
<dbReference type="InterPro" id="IPR002052">
    <property type="entry name" value="DNA_methylase_N6_adenine_CS"/>
</dbReference>
<dbReference type="InterPro" id="IPR012263">
    <property type="entry name" value="M_m6A_EcoRV"/>
</dbReference>